<gene>
    <name evidence="6" type="ORF">WG66_741</name>
</gene>
<keyword evidence="4" id="KW-0732">Signal</keyword>
<evidence type="ECO:0000256" key="2">
    <source>
        <dbReference type="ARBA" id="ARBA00022723"/>
    </source>
</evidence>
<dbReference type="Pfam" id="PF13359">
    <property type="entry name" value="DDE_Tnp_4"/>
    <property type="match status" value="1"/>
</dbReference>
<accession>A0A0W0GDN6</accession>
<dbReference type="GO" id="GO:0046872">
    <property type="term" value="F:metal ion binding"/>
    <property type="evidence" value="ECO:0007669"/>
    <property type="project" value="UniProtKB-KW"/>
</dbReference>
<sequence>MSQIFMYLKVATTLVMWDLLMGESQPETKEELFNLHHAQAHNVIEHIFGVIKQRWRILVLPSQFDMKLQAKIPAALAALHNFILETDNENFISDFQADKDAIDPAPGAHVDAEDAPASHPHGNLASGSVTDREYQAALAQHDRIADAMWQQYQKILYT</sequence>
<feature type="signal peptide" evidence="4">
    <location>
        <begin position="1"/>
        <end position="22"/>
    </location>
</feature>
<keyword evidence="2" id="KW-0479">Metal-binding</keyword>
<proteinExistence type="predicted"/>
<comment type="cofactor">
    <cofactor evidence="1">
        <name>a divalent metal cation</name>
        <dbReference type="ChEBI" id="CHEBI:60240"/>
    </cofactor>
</comment>
<name>A0A0W0GDN6_MONRR</name>
<feature type="chain" id="PRO_5006902602" description="DDE Tnp4 domain-containing protein" evidence="4">
    <location>
        <begin position="23"/>
        <end position="158"/>
    </location>
</feature>
<protein>
    <recommendedName>
        <fullName evidence="5">DDE Tnp4 domain-containing protein</fullName>
    </recommendedName>
</protein>
<evidence type="ECO:0000259" key="5">
    <source>
        <dbReference type="Pfam" id="PF13359"/>
    </source>
</evidence>
<comment type="caution">
    <text evidence="6">The sequence shown here is derived from an EMBL/GenBank/DDBJ whole genome shotgun (WGS) entry which is preliminary data.</text>
</comment>
<evidence type="ECO:0000313" key="7">
    <source>
        <dbReference type="Proteomes" id="UP000054988"/>
    </source>
</evidence>
<evidence type="ECO:0000256" key="3">
    <source>
        <dbReference type="SAM" id="MobiDB-lite"/>
    </source>
</evidence>
<feature type="region of interest" description="Disordered" evidence="3">
    <location>
        <begin position="103"/>
        <end position="127"/>
    </location>
</feature>
<dbReference type="InterPro" id="IPR027806">
    <property type="entry name" value="HARBI1_dom"/>
</dbReference>
<reference evidence="6 7" key="1">
    <citation type="submission" date="2015-12" db="EMBL/GenBank/DDBJ databases">
        <title>Draft genome sequence of Moniliophthora roreri, the causal agent of frosty pod rot of cacao.</title>
        <authorList>
            <person name="Aime M.C."/>
            <person name="Diaz-Valderrama J.R."/>
            <person name="Kijpornyongpan T."/>
            <person name="Phillips-Mora W."/>
        </authorList>
    </citation>
    <scope>NUCLEOTIDE SEQUENCE [LARGE SCALE GENOMIC DNA]</scope>
    <source>
        <strain evidence="6 7">MCA 2952</strain>
    </source>
</reference>
<dbReference type="EMBL" id="LATX01000282">
    <property type="protein sequence ID" value="KTB46682.1"/>
    <property type="molecule type" value="Genomic_DNA"/>
</dbReference>
<evidence type="ECO:0000256" key="4">
    <source>
        <dbReference type="SAM" id="SignalP"/>
    </source>
</evidence>
<dbReference type="Proteomes" id="UP000054988">
    <property type="component" value="Unassembled WGS sequence"/>
</dbReference>
<dbReference type="AlphaFoldDB" id="A0A0W0GDN6"/>
<evidence type="ECO:0000313" key="6">
    <source>
        <dbReference type="EMBL" id="KTB46682.1"/>
    </source>
</evidence>
<feature type="domain" description="DDE Tnp4" evidence="5">
    <location>
        <begin position="22"/>
        <end position="81"/>
    </location>
</feature>
<organism evidence="6 7">
    <name type="scientific">Moniliophthora roreri</name>
    <name type="common">Frosty pod rot fungus</name>
    <name type="synonym">Monilia roreri</name>
    <dbReference type="NCBI Taxonomy" id="221103"/>
    <lineage>
        <taxon>Eukaryota</taxon>
        <taxon>Fungi</taxon>
        <taxon>Dikarya</taxon>
        <taxon>Basidiomycota</taxon>
        <taxon>Agaricomycotina</taxon>
        <taxon>Agaricomycetes</taxon>
        <taxon>Agaricomycetidae</taxon>
        <taxon>Agaricales</taxon>
        <taxon>Marasmiineae</taxon>
        <taxon>Marasmiaceae</taxon>
        <taxon>Moniliophthora</taxon>
    </lineage>
</organism>
<evidence type="ECO:0000256" key="1">
    <source>
        <dbReference type="ARBA" id="ARBA00001968"/>
    </source>
</evidence>